<evidence type="ECO:0000313" key="3">
    <source>
        <dbReference type="EMBL" id="UUC43924.1"/>
    </source>
</evidence>
<evidence type="ECO:0000313" key="4">
    <source>
        <dbReference type="Proteomes" id="UP001059844"/>
    </source>
</evidence>
<sequence>MKKTLFQVLFILAPVLLFCLKCNAQNRRPNLVPPPYNATYNGARDDFTNSPSWSWTVDDDDNSNDVGAGFKWWNNGGNQFSDLLMQLILLQSGLSLEIPSPNNNVYLSLMANDSRTYAEESKVYPYIFLQTGDARTSIFFGKDHYLNFSLNPKAPTNHSTFSYADGFRFIDSGGADITNRPNSYGNELMRITKEGLVGIGTTAPESRLHVKGVFRVESTSNHENGDVFTINTSNTKTLLSSTGDDDGIFLESKTGNKITIGDGNDSVFINSNKIICDYGTINDDDVKMSINTRKHVEHATLTVAGATYIGPKAELAAEGILAKFNPSYLDRYSLWVEKGIVSEDFAFANVATWKDTVFNTNYDLMPLEELRAYIYQNKHLPNVPSEKSIKENGYTAHQMNMIFIQKIEELTLYTLSLNEKIKNLEEELTCKKDN</sequence>
<feature type="chain" id="PRO_5046958350" description="Peptidase S74 domain-containing protein" evidence="2">
    <location>
        <begin position="25"/>
        <end position="434"/>
    </location>
</feature>
<feature type="coiled-coil region" evidence="1">
    <location>
        <begin position="407"/>
        <end position="434"/>
    </location>
</feature>
<gene>
    <name evidence="3" type="ORF">NOX80_09785</name>
</gene>
<accession>A0ABY5IRC2</accession>
<evidence type="ECO:0000256" key="1">
    <source>
        <dbReference type="SAM" id="Coils"/>
    </source>
</evidence>
<keyword evidence="4" id="KW-1185">Reference proteome</keyword>
<protein>
    <recommendedName>
        <fullName evidence="5">Peptidase S74 domain-containing protein</fullName>
    </recommendedName>
</protein>
<dbReference type="Proteomes" id="UP001059844">
    <property type="component" value="Chromosome"/>
</dbReference>
<evidence type="ECO:0008006" key="5">
    <source>
        <dbReference type="Google" id="ProtNLM"/>
    </source>
</evidence>
<dbReference type="RefSeq" id="WP_256549593.1">
    <property type="nucleotide sequence ID" value="NZ_CP101751.1"/>
</dbReference>
<proteinExistence type="predicted"/>
<feature type="signal peptide" evidence="2">
    <location>
        <begin position="1"/>
        <end position="24"/>
    </location>
</feature>
<organism evidence="3 4">
    <name type="scientific">Flavobacterium cerinum</name>
    <dbReference type="NCBI Taxonomy" id="2502784"/>
    <lineage>
        <taxon>Bacteria</taxon>
        <taxon>Pseudomonadati</taxon>
        <taxon>Bacteroidota</taxon>
        <taxon>Flavobacteriia</taxon>
        <taxon>Flavobacteriales</taxon>
        <taxon>Flavobacteriaceae</taxon>
        <taxon>Flavobacterium</taxon>
    </lineage>
</organism>
<reference evidence="3" key="1">
    <citation type="submission" date="2022-07" db="EMBL/GenBank/DDBJ databases">
        <title>Isolation, identification, and degradation of a PFOSA degrading strain from sewage treatment plant.</title>
        <authorList>
            <person name="Zhang L."/>
            <person name="Huo Y."/>
        </authorList>
    </citation>
    <scope>NUCLEOTIDE SEQUENCE</scope>
    <source>
        <strain evidence="3">C1</strain>
    </source>
</reference>
<name>A0ABY5IRC2_9FLAO</name>
<keyword evidence="1" id="KW-0175">Coiled coil</keyword>
<keyword evidence="2" id="KW-0732">Signal</keyword>
<dbReference type="EMBL" id="CP101751">
    <property type="protein sequence ID" value="UUC43924.1"/>
    <property type="molecule type" value="Genomic_DNA"/>
</dbReference>
<evidence type="ECO:0000256" key="2">
    <source>
        <dbReference type="SAM" id="SignalP"/>
    </source>
</evidence>